<accession>A0ABV0Y8A1</accession>
<evidence type="ECO:0000313" key="1">
    <source>
        <dbReference type="EMBL" id="MEQ2289788.1"/>
    </source>
</evidence>
<sequence>GGCQQLIARVLPLVAELPEPDFALSIVCCFGFLTSGDKISSFMEETQVSCLFI</sequence>
<feature type="non-terminal residue" evidence="1">
    <location>
        <position position="1"/>
    </location>
</feature>
<name>A0ABV0Y8A1_9TELE</name>
<keyword evidence="2" id="KW-1185">Reference proteome</keyword>
<gene>
    <name evidence="1" type="ORF">AMECASPLE_036865</name>
</gene>
<reference evidence="1 2" key="1">
    <citation type="submission" date="2021-06" db="EMBL/GenBank/DDBJ databases">
        <authorList>
            <person name="Palmer J.M."/>
        </authorList>
    </citation>
    <scope>NUCLEOTIDE SEQUENCE [LARGE SCALE GENOMIC DNA]</scope>
    <source>
        <strain evidence="1 2">AS_MEX2019</strain>
        <tissue evidence="1">Muscle</tissue>
    </source>
</reference>
<proteinExistence type="predicted"/>
<comment type="caution">
    <text evidence="1">The sequence shown here is derived from an EMBL/GenBank/DDBJ whole genome shotgun (WGS) entry which is preliminary data.</text>
</comment>
<dbReference type="Proteomes" id="UP001469553">
    <property type="component" value="Unassembled WGS sequence"/>
</dbReference>
<evidence type="ECO:0000313" key="2">
    <source>
        <dbReference type="Proteomes" id="UP001469553"/>
    </source>
</evidence>
<dbReference type="EMBL" id="JAHRIP010024811">
    <property type="protein sequence ID" value="MEQ2289788.1"/>
    <property type="molecule type" value="Genomic_DNA"/>
</dbReference>
<organism evidence="1 2">
    <name type="scientific">Ameca splendens</name>
    <dbReference type="NCBI Taxonomy" id="208324"/>
    <lineage>
        <taxon>Eukaryota</taxon>
        <taxon>Metazoa</taxon>
        <taxon>Chordata</taxon>
        <taxon>Craniata</taxon>
        <taxon>Vertebrata</taxon>
        <taxon>Euteleostomi</taxon>
        <taxon>Actinopterygii</taxon>
        <taxon>Neopterygii</taxon>
        <taxon>Teleostei</taxon>
        <taxon>Neoteleostei</taxon>
        <taxon>Acanthomorphata</taxon>
        <taxon>Ovalentaria</taxon>
        <taxon>Atherinomorphae</taxon>
        <taxon>Cyprinodontiformes</taxon>
        <taxon>Goodeidae</taxon>
        <taxon>Ameca</taxon>
    </lineage>
</organism>
<protein>
    <submittedName>
        <fullName evidence="1">Uncharacterized protein</fullName>
    </submittedName>
</protein>